<dbReference type="Gene3D" id="3.30.420.40">
    <property type="match status" value="1"/>
</dbReference>
<proteinExistence type="predicted"/>
<evidence type="ECO:0000313" key="2">
    <source>
        <dbReference type="EMBL" id="GIJ64437.1"/>
    </source>
</evidence>
<name>A0A8J4EA63_9ACTN</name>
<evidence type="ECO:0008006" key="4">
    <source>
        <dbReference type="Google" id="ProtNLM"/>
    </source>
</evidence>
<reference evidence="2" key="1">
    <citation type="submission" date="2021-01" db="EMBL/GenBank/DDBJ databases">
        <title>Whole genome shotgun sequence of Virgisporangium aurantiacum NBRC 16421.</title>
        <authorList>
            <person name="Komaki H."/>
            <person name="Tamura T."/>
        </authorList>
    </citation>
    <scope>NUCLEOTIDE SEQUENCE</scope>
    <source>
        <strain evidence="2">NBRC 16421</strain>
    </source>
</reference>
<keyword evidence="3" id="KW-1185">Reference proteome</keyword>
<dbReference type="AlphaFoldDB" id="A0A8J4EA63"/>
<evidence type="ECO:0000313" key="3">
    <source>
        <dbReference type="Proteomes" id="UP000612585"/>
    </source>
</evidence>
<evidence type="ECO:0000256" key="1">
    <source>
        <dbReference type="SAM" id="MobiDB-lite"/>
    </source>
</evidence>
<sequence>MRLGIDLGTSNTVAALGFADGTVQPVLFDGAEVLPSAVFLGDDGFLLTGRDALHSARAAPERFEPHPKRCIDDGTVLLGGVEVTVVDLLAAPAAAGGRRGALGPRCRGPIGDADLPGGVGRHTPVDTGGGGTDGGPRAYPSGHRTGGRGRLPSPAVRPGAAGREPAGGVRLRRRHLRRFGGAPHL</sequence>
<feature type="compositionally biased region" description="Low complexity" evidence="1">
    <location>
        <begin position="154"/>
        <end position="169"/>
    </location>
</feature>
<organism evidence="2 3">
    <name type="scientific">Virgisporangium aurantiacum</name>
    <dbReference type="NCBI Taxonomy" id="175570"/>
    <lineage>
        <taxon>Bacteria</taxon>
        <taxon>Bacillati</taxon>
        <taxon>Actinomycetota</taxon>
        <taxon>Actinomycetes</taxon>
        <taxon>Micromonosporales</taxon>
        <taxon>Micromonosporaceae</taxon>
        <taxon>Virgisporangium</taxon>
    </lineage>
</organism>
<dbReference type="InterPro" id="IPR043129">
    <property type="entry name" value="ATPase_NBD"/>
</dbReference>
<accession>A0A8J4EA63</accession>
<feature type="region of interest" description="Disordered" evidence="1">
    <location>
        <begin position="112"/>
        <end position="172"/>
    </location>
</feature>
<dbReference type="Proteomes" id="UP000612585">
    <property type="component" value="Unassembled WGS sequence"/>
</dbReference>
<comment type="caution">
    <text evidence="2">The sequence shown here is derived from an EMBL/GenBank/DDBJ whole genome shotgun (WGS) entry which is preliminary data.</text>
</comment>
<dbReference type="SUPFAM" id="SSF53067">
    <property type="entry name" value="Actin-like ATPase domain"/>
    <property type="match status" value="1"/>
</dbReference>
<protein>
    <recommendedName>
        <fullName evidence="4">Hsp70 protein</fullName>
    </recommendedName>
</protein>
<gene>
    <name evidence="2" type="ORF">Vau01_119530</name>
</gene>
<dbReference type="EMBL" id="BOPG01000116">
    <property type="protein sequence ID" value="GIJ64437.1"/>
    <property type="molecule type" value="Genomic_DNA"/>
</dbReference>